<comment type="caution">
    <text evidence="3">The sequence shown here is derived from an EMBL/GenBank/DDBJ whole genome shotgun (WGS) entry which is preliminary data.</text>
</comment>
<dbReference type="Pfam" id="PF13847">
    <property type="entry name" value="Methyltransf_31"/>
    <property type="match status" value="1"/>
</dbReference>
<organism evidence="3 4">
    <name type="scientific">Candidatus Ruania gallistercoris</name>
    <dbReference type="NCBI Taxonomy" id="2838746"/>
    <lineage>
        <taxon>Bacteria</taxon>
        <taxon>Bacillati</taxon>
        <taxon>Actinomycetota</taxon>
        <taxon>Actinomycetes</taxon>
        <taxon>Micrococcales</taxon>
        <taxon>Ruaniaceae</taxon>
        <taxon>Ruania</taxon>
    </lineage>
</organism>
<dbReference type="GO" id="GO:0032259">
    <property type="term" value="P:methylation"/>
    <property type="evidence" value="ECO:0007669"/>
    <property type="project" value="UniProtKB-KW"/>
</dbReference>
<dbReference type="Proteomes" id="UP000824037">
    <property type="component" value="Unassembled WGS sequence"/>
</dbReference>
<dbReference type="PANTHER" id="PTHR45128:SF1">
    <property type="entry name" value="S-ADENOSYLMETHIONINE-DEPENDENT METHYLTRANSFERASE RV2258C"/>
    <property type="match status" value="1"/>
</dbReference>
<evidence type="ECO:0000256" key="1">
    <source>
        <dbReference type="ARBA" id="ARBA00022679"/>
    </source>
</evidence>
<dbReference type="InterPro" id="IPR053173">
    <property type="entry name" value="SAM-binding_MTase"/>
</dbReference>
<dbReference type="CDD" id="cd02440">
    <property type="entry name" value="AdoMet_MTases"/>
    <property type="match status" value="1"/>
</dbReference>
<reference evidence="3" key="2">
    <citation type="submission" date="2021-04" db="EMBL/GenBank/DDBJ databases">
        <authorList>
            <person name="Gilroy R."/>
        </authorList>
    </citation>
    <scope>NUCLEOTIDE SEQUENCE</scope>
    <source>
        <strain evidence="3">ChiGjej4B4-7305</strain>
    </source>
</reference>
<evidence type="ECO:0000313" key="4">
    <source>
        <dbReference type="Proteomes" id="UP000824037"/>
    </source>
</evidence>
<dbReference type="SUPFAM" id="SSF46785">
    <property type="entry name" value="Winged helix' DNA-binding domain"/>
    <property type="match status" value="1"/>
</dbReference>
<keyword evidence="3" id="KW-0489">Methyltransferase</keyword>
<dbReference type="SMART" id="SM00828">
    <property type="entry name" value="PKS_MT"/>
    <property type="match status" value="1"/>
</dbReference>
<dbReference type="InterPro" id="IPR029063">
    <property type="entry name" value="SAM-dependent_MTases_sf"/>
</dbReference>
<name>A0A9D2EHN9_9MICO</name>
<dbReference type="InterPro" id="IPR025714">
    <property type="entry name" value="Methyltranfer_dom"/>
</dbReference>
<protein>
    <submittedName>
        <fullName evidence="3">Class I SAM-dependent methyltransferase</fullName>
    </submittedName>
</protein>
<dbReference type="EMBL" id="DXBY01000289">
    <property type="protein sequence ID" value="HIZ37442.1"/>
    <property type="molecule type" value="Genomic_DNA"/>
</dbReference>
<evidence type="ECO:0000313" key="3">
    <source>
        <dbReference type="EMBL" id="HIZ37442.1"/>
    </source>
</evidence>
<dbReference type="GO" id="GO:0008168">
    <property type="term" value="F:methyltransferase activity"/>
    <property type="evidence" value="ECO:0007669"/>
    <property type="project" value="UniProtKB-KW"/>
</dbReference>
<dbReference type="SUPFAM" id="SSF53335">
    <property type="entry name" value="S-adenosyl-L-methionine-dependent methyltransferases"/>
    <property type="match status" value="1"/>
</dbReference>
<dbReference type="InterPro" id="IPR048711">
    <property type="entry name" value="WHD_Rv2258c"/>
</dbReference>
<dbReference type="InterPro" id="IPR036390">
    <property type="entry name" value="WH_DNA-bd_sf"/>
</dbReference>
<reference evidence="3" key="1">
    <citation type="journal article" date="2021" name="PeerJ">
        <title>Extensive microbial diversity within the chicken gut microbiome revealed by metagenomics and culture.</title>
        <authorList>
            <person name="Gilroy R."/>
            <person name="Ravi A."/>
            <person name="Getino M."/>
            <person name="Pursley I."/>
            <person name="Horton D.L."/>
            <person name="Alikhan N.F."/>
            <person name="Baker D."/>
            <person name="Gharbi K."/>
            <person name="Hall N."/>
            <person name="Watson M."/>
            <person name="Adriaenssens E.M."/>
            <person name="Foster-Nyarko E."/>
            <person name="Jarju S."/>
            <person name="Secka A."/>
            <person name="Antonio M."/>
            <person name="Oren A."/>
            <person name="Chaudhuri R.R."/>
            <person name="La Ragione R."/>
            <person name="Hildebrand F."/>
            <person name="Pallen M.J."/>
        </authorList>
    </citation>
    <scope>NUCLEOTIDE SEQUENCE</scope>
    <source>
        <strain evidence="3">ChiGjej4B4-7305</strain>
    </source>
</reference>
<proteinExistence type="predicted"/>
<dbReference type="AlphaFoldDB" id="A0A9D2EHN9"/>
<evidence type="ECO:0000259" key="2">
    <source>
        <dbReference type="SMART" id="SM00828"/>
    </source>
</evidence>
<keyword evidence="1" id="KW-0808">Transferase</keyword>
<dbReference type="InterPro" id="IPR020803">
    <property type="entry name" value="MeTfrase_dom"/>
</dbReference>
<sequence length="363" mass="38449">MLREHTSTGSPRPDPTPDEAATRLLQVMNDGALSLLLALGHDTGLLRTLGDLPPSTSPQLADASGLDERYVREWLAGTVAGGIVCYDPAAGTYRLPAAAAAMLTGGGADNIARSTSMLGDLTAVLPRIRECFRTGGGTSYTDYPRFHAAMAAESAAVHDMALIPQILPMTNRAEELEAGIAVADIGCGRGHAVNLIAQRYPRSRVTGYDFQPEPLEAARAEAAQLGLDNVEFVCRDAAALDEPGRFDLVTAFDAIHDQARPAEVLTQIRRSLRAGGVFLMVDFQASSRLEENTGLPWGAYLYTVSLLHCMAVSLGQGGTGLGTGWGIQTATRMLGEAGFGQVAATTLEADPFNVYFRAQVRSG</sequence>
<feature type="domain" description="Polyketide synthase-like methyltransferase" evidence="2">
    <location>
        <begin position="163"/>
        <end position="361"/>
    </location>
</feature>
<dbReference type="Gene3D" id="3.40.50.150">
    <property type="entry name" value="Vaccinia Virus protein VP39"/>
    <property type="match status" value="1"/>
</dbReference>
<accession>A0A9D2EHN9</accession>
<dbReference type="PANTHER" id="PTHR45128">
    <property type="entry name" value="METHYLTRANSFERASE TYPE 11"/>
    <property type="match status" value="1"/>
</dbReference>
<dbReference type="Pfam" id="PF21320">
    <property type="entry name" value="WHD_Rv2258c"/>
    <property type="match status" value="1"/>
</dbReference>
<gene>
    <name evidence="3" type="ORF">H9815_16825</name>
</gene>